<dbReference type="AlphaFoldDB" id="A0A6I4SIP4"/>
<feature type="transmembrane region" description="Helical" evidence="1">
    <location>
        <begin position="21"/>
        <end position="49"/>
    </location>
</feature>
<organism evidence="3 4">
    <name type="scientific">Pontixanthobacter gangjinensis</name>
    <dbReference type="NCBI Taxonomy" id="1028742"/>
    <lineage>
        <taxon>Bacteria</taxon>
        <taxon>Pseudomonadati</taxon>
        <taxon>Pseudomonadota</taxon>
        <taxon>Alphaproteobacteria</taxon>
        <taxon>Sphingomonadales</taxon>
        <taxon>Erythrobacteraceae</taxon>
        <taxon>Pontixanthobacter</taxon>
    </lineage>
</organism>
<sequence>MNASQKSRRSLQSLLKDVRGNTLAVFGLSLLPLLGTVGIGIDIAQWVVWKRQLHSAADLGALAGARALADKHNPDKATQESLAHNALRSFTTDAVQSPPSVGKYKDDTNAVRVVLSTKQALPFSSLFLSTAPTIRASAVALNAQEVPNCVITLDTSSTGVTISGSSRVVMSCGLASNSNFDATTSDYIDVGALSAVGIVNTGGAVSADTKVNDGIDAVADPYAGKLPLPNAQSSCSPNSWPLIKASTTINPATSGNCFLGLQITGGTTTLMPGVYLIGEKGISIAAGATLKGTGVTLIFTSTASPFNDRKVGTFDAAGGATVQLSAPTTGTYAGVLMYQDPRTPDTARNYLNVTGNSSSSFQGSIYAPSVGVKFTGNSSMVTDCLQIVALYAAFEGNTDITNKCPSGSGASSFGGGGAVRLVE</sequence>
<name>A0A6I4SIP4_9SPHN</name>
<keyword evidence="1" id="KW-0812">Transmembrane</keyword>
<protein>
    <recommendedName>
        <fullName evidence="2">Putative Flp pilus-assembly TadG-like N-terminal domain-containing protein</fullName>
    </recommendedName>
</protein>
<evidence type="ECO:0000256" key="1">
    <source>
        <dbReference type="SAM" id="Phobius"/>
    </source>
</evidence>
<accession>A0A6I4SIP4</accession>
<keyword evidence="4" id="KW-1185">Reference proteome</keyword>
<dbReference type="Pfam" id="PF13400">
    <property type="entry name" value="Tad"/>
    <property type="match status" value="1"/>
</dbReference>
<evidence type="ECO:0000313" key="4">
    <source>
        <dbReference type="Proteomes" id="UP000468943"/>
    </source>
</evidence>
<dbReference type="OrthoDB" id="7418984at2"/>
<dbReference type="InterPro" id="IPR028087">
    <property type="entry name" value="Tad_N"/>
</dbReference>
<gene>
    <name evidence="3" type="ORF">GRI36_00830</name>
</gene>
<keyword evidence="1" id="KW-0472">Membrane</keyword>
<dbReference type="RefSeq" id="WP_160596738.1">
    <property type="nucleotide sequence ID" value="NZ_WTYS01000001.1"/>
</dbReference>
<dbReference type="Proteomes" id="UP000468943">
    <property type="component" value="Unassembled WGS sequence"/>
</dbReference>
<evidence type="ECO:0000259" key="2">
    <source>
        <dbReference type="Pfam" id="PF13400"/>
    </source>
</evidence>
<keyword evidence="1" id="KW-1133">Transmembrane helix</keyword>
<comment type="caution">
    <text evidence="3">The sequence shown here is derived from an EMBL/GenBank/DDBJ whole genome shotgun (WGS) entry which is preliminary data.</text>
</comment>
<dbReference type="EMBL" id="WTYS01000001">
    <property type="protein sequence ID" value="MXO55414.1"/>
    <property type="molecule type" value="Genomic_DNA"/>
</dbReference>
<feature type="domain" description="Putative Flp pilus-assembly TadG-like N-terminal" evidence="2">
    <location>
        <begin position="20"/>
        <end position="67"/>
    </location>
</feature>
<evidence type="ECO:0000313" key="3">
    <source>
        <dbReference type="EMBL" id="MXO55414.1"/>
    </source>
</evidence>
<reference evidence="3 4" key="1">
    <citation type="submission" date="2019-12" db="EMBL/GenBank/DDBJ databases">
        <title>Genomic-based taxomic classification of the family Erythrobacteraceae.</title>
        <authorList>
            <person name="Xu L."/>
        </authorList>
    </citation>
    <scope>NUCLEOTIDE SEQUENCE [LARGE SCALE GENOMIC DNA]</scope>
    <source>
        <strain evidence="3 4">JCM 17802</strain>
    </source>
</reference>
<proteinExistence type="predicted"/>